<keyword evidence="2" id="KW-0808">Transferase</keyword>
<evidence type="ECO:0000259" key="1">
    <source>
        <dbReference type="Pfam" id="PF00899"/>
    </source>
</evidence>
<dbReference type="InterPro" id="IPR035985">
    <property type="entry name" value="Ubiquitin-activating_enz"/>
</dbReference>
<keyword evidence="2" id="KW-0548">Nucleotidyltransferase</keyword>
<dbReference type="Proteomes" id="UP000320421">
    <property type="component" value="Chromosome"/>
</dbReference>
<protein>
    <submittedName>
        <fullName evidence="2">Sulfur carrier protein ThiS adenylyltransferase</fullName>
        <ecNumber evidence="2">2.7.7.73</ecNumber>
    </submittedName>
</protein>
<dbReference type="EMBL" id="CP036266">
    <property type="protein sequence ID" value="QDT22408.1"/>
    <property type="molecule type" value="Genomic_DNA"/>
</dbReference>
<feature type="domain" description="THIF-type NAD/FAD binding fold" evidence="1">
    <location>
        <begin position="2"/>
        <end position="162"/>
    </location>
</feature>
<accession>A0A517PSQ4</accession>
<dbReference type="GO" id="GO:0016779">
    <property type="term" value="F:nucleotidyltransferase activity"/>
    <property type="evidence" value="ECO:0007669"/>
    <property type="project" value="UniProtKB-KW"/>
</dbReference>
<dbReference type="Pfam" id="PF00899">
    <property type="entry name" value="ThiF"/>
    <property type="match status" value="1"/>
</dbReference>
<proteinExistence type="predicted"/>
<dbReference type="Gene3D" id="3.40.50.720">
    <property type="entry name" value="NAD(P)-binding Rossmann-like Domain"/>
    <property type="match status" value="1"/>
</dbReference>
<name>A0A517PSQ4_9PLAN</name>
<dbReference type="InterPro" id="IPR000594">
    <property type="entry name" value="ThiF_NAD_FAD-bd"/>
</dbReference>
<reference evidence="2 3" key="1">
    <citation type="submission" date="2019-02" db="EMBL/GenBank/DDBJ databases">
        <title>Deep-cultivation of Planctomycetes and their phenomic and genomic characterization uncovers novel biology.</title>
        <authorList>
            <person name="Wiegand S."/>
            <person name="Jogler M."/>
            <person name="Boedeker C."/>
            <person name="Pinto D."/>
            <person name="Vollmers J."/>
            <person name="Rivas-Marin E."/>
            <person name="Kohn T."/>
            <person name="Peeters S.H."/>
            <person name="Heuer A."/>
            <person name="Rast P."/>
            <person name="Oberbeckmann S."/>
            <person name="Bunk B."/>
            <person name="Jeske O."/>
            <person name="Meyerdierks A."/>
            <person name="Storesund J.E."/>
            <person name="Kallscheuer N."/>
            <person name="Luecker S."/>
            <person name="Lage O.M."/>
            <person name="Pohl T."/>
            <person name="Merkel B.J."/>
            <person name="Hornburger P."/>
            <person name="Mueller R.-W."/>
            <person name="Bruemmer F."/>
            <person name="Labrenz M."/>
            <person name="Spormann A.M."/>
            <person name="Op den Camp H."/>
            <person name="Overmann J."/>
            <person name="Amann R."/>
            <person name="Jetten M.S.M."/>
            <person name="Mascher T."/>
            <person name="Medema M.H."/>
            <person name="Devos D.P."/>
            <person name="Kaster A.-K."/>
            <person name="Ovreas L."/>
            <person name="Rohde M."/>
            <person name="Galperin M.Y."/>
            <person name="Jogler C."/>
        </authorList>
    </citation>
    <scope>NUCLEOTIDE SEQUENCE [LARGE SCALE GENOMIC DNA]</scope>
    <source>
        <strain evidence="2 3">HG66A1</strain>
    </source>
</reference>
<sequence length="260" mass="28390">MREKSIAVFGVGCLGSISVLEFARAGVGNLRLMDHDFVDPATMGRWPLGLIEAGRYKVHAISEFLNSNYPSTQVTPVLHRIGGVRDCSNSDSDNSVIQNFVSDVSLIFDATAEIGVQHYLSTLARDLEIPYIAVSGTYGAWGGKVLSIIPDKTVGCWMCYRYACNDGTIQEPPSDPQGNVQPQGCGEVTFTGAGFDMAEISLSGVRTAISTLCNQHRDGYPSTPWDVLTMAFRDDSGQLIVPKFTDYRLERHPECSLCHN</sequence>
<dbReference type="SUPFAM" id="SSF69572">
    <property type="entry name" value="Activating enzymes of the ubiquitin-like proteins"/>
    <property type="match status" value="1"/>
</dbReference>
<evidence type="ECO:0000313" key="3">
    <source>
        <dbReference type="Proteomes" id="UP000320421"/>
    </source>
</evidence>
<evidence type="ECO:0000313" key="2">
    <source>
        <dbReference type="EMBL" id="QDT22408.1"/>
    </source>
</evidence>
<dbReference type="EC" id="2.7.7.73" evidence="2"/>
<dbReference type="AlphaFoldDB" id="A0A517PSQ4"/>
<organism evidence="2 3">
    <name type="scientific">Gimesia chilikensis</name>
    <dbReference type="NCBI Taxonomy" id="2605989"/>
    <lineage>
        <taxon>Bacteria</taxon>
        <taxon>Pseudomonadati</taxon>
        <taxon>Planctomycetota</taxon>
        <taxon>Planctomycetia</taxon>
        <taxon>Planctomycetales</taxon>
        <taxon>Planctomycetaceae</taxon>
        <taxon>Gimesia</taxon>
    </lineage>
</organism>
<dbReference type="GO" id="GO:0008641">
    <property type="term" value="F:ubiquitin-like modifier activating enzyme activity"/>
    <property type="evidence" value="ECO:0007669"/>
    <property type="project" value="InterPro"/>
</dbReference>
<keyword evidence="3" id="KW-1185">Reference proteome</keyword>
<gene>
    <name evidence="2" type="primary">thiF_1</name>
    <name evidence="2" type="ORF">HG66A1_42160</name>
</gene>